<proteinExistence type="predicted"/>
<name>A0A7J6SZW9_PEROL</name>
<feature type="non-terminal residue" evidence="1">
    <location>
        <position position="1"/>
    </location>
</feature>
<accession>A0A7J6SZW9</accession>
<reference evidence="1 2" key="1">
    <citation type="submission" date="2020-04" db="EMBL/GenBank/DDBJ databases">
        <title>Perkinsus olseni comparative genomics.</title>
        <authorList>
            <person name="Bogema D.R."/>
        </authorList>
    </citation>
    <scope>NUCLEOTIDE SEQUENCE [LARGE SCALE GENOMIC DNA]</scope>
    <source>
        <strain evidence="1">ATCC PRA-205</strain>
    </source>
</reference>
<protein>
    <recommendedName>
        <fullName evidence="3">UspA domain-containing protein</fullName>
    </recommendedName>
</protein>
<evidence type="ECO:0008006" key="3">
    <source>
        <dbReference type="Google" id="ProtNLM"/>
    </source>
</evidence>
<dbReference type="Proteomes" id="UP000574390">
    <property type="component" value="Unassembled WGS sequence"/>
</dbReference>
<dbReference type="AlphaFoldDB" id="A0A7J6SZW9"/>
<evidence type="ECO:0000313" key="2">
    <source>
        <dbReference type="Proteomes" id="UP000574390"/>
    </source>
</evidence>
<comment type="caution">
    <text evidence="1">The sequence shown here is derived from an EMBL/GenBank/DDBJ whole genome shotgun (WGS) entry which is preliminary data.</text>
</comment>
<organism evidence="1 2">
    <name type="scientific">Perkinsus olseni</name>
    <name type="common">Perkinsus atlanticus</name>
    <dbReference type="NCBI Taxonomy" id="32597"/>
    <lineage>
        <taxon>Eukaryota</taxon>
        <taxon>Sar</taxon>
        <taxon>Alveolata</taxon>
        <taxon>Perkinsozoa</taxon>
        <taxon>Perkinsea</taxon>
        <taxon>Perkinsida</taxon>
        <taxon>Perkinsidae</taxon>
        <taxon>Perkinsus</taxon>
    </lineage>
</organism>
<gene>
    <name evidence="1" type="ORF">FOZ62_004052</name>
</gene>
<dbReference type="EMBL" id="JABANM010010964">
    <property type="protein sequence ID" value="KAF4738468.1"/>
    <property type="molecule type" value="Genomic_DNA"/>
</dbReference>
<evidence type="ECO:0000313" key="1">
    <source>
        <dbReference type="EMBL" id="KAF4738468.1"/>
    </source>
</evidence>
<sequence length="79" mass="8398">KEVEELSVQKSLQTECKLLSPSNNVKVELVAHCRAAGADYVVVGPGQDCSGRMAEWLCGNIRGATVVAVRDHCRGTAQG</sequence>